<dbReference type="Pfam" id="PF06949">
    <property type="entry name" value="DUF1292"/>
    <property type="match status" value="1"/>
</dbReference>
<proteinExistence type="predicted"/>
<dbReference type="AlphaFoldDB" id="A0AAE4FQA7"/>
<feature type="compositionally biased region" description="Polar residues" evidence="1">
    <location>
        <begin position="1"/>
        <end position="15"/>
    </location>
</feature>
<evidence type="ECO:0000313" key="2">
    <source>
        <dbReference type="EMBL" id="MDS3859703.1"/>
    </source>
</evidence>
<dbReference type="EMBL" id="JAVMIP010000002">
    <property type="protein sequence ID" value="MDS3859703.1"/>
    <property type="molecule type" value="Genomic_DNA"/>
</dbReference>
<accession>A0AAE4FQA7</accession>
<sequence length="207" mass="24046">MGRNNTGQNNNSEWSPTDPEQEREQVTLLDEFGRALDCFIEFSLKFSDQEYALLQPIDFPVEIFVVLADSDDEETLMPLEEEDIDPVFDIARAILAEQNLLLKRTAHFLTVEGEVPLADEVEIVTFEEDEGSEQEEEYQPLGSKFFHQDREYAIYMPLSPMLLVARLRPGHKPEVLSPQDFQHIQPLIEEHLEKHLVDWVGDEEEDW</sequence>
<dbReference type="PANTHER" id="PTHR36061">
    <property type="match status" value="1"/>
</dbReference>
<dbReference type="Proteomes" id="UP001268256">
    <property type="component" value="Unassembled WGS sequence"/>
</dbReference>
<dbReference type="Pfam" id="PF12527">
    <property type="entry name" value="DUF3727"/>
    <property type="match status" value="1"/>
</dbReference>
<protein>
    <submittedName>
        <fullName evidence="2">DUF3727 domain-containing protein</fullName>
    </submittedName>
</protein>
<feature type="region of interest" description="Disordered" evidence="1">
    <location>
        <begin position="1"/>
        <end position="22"/>
    </location>
</feature>
<reference evidence="3" key="1">
    <citation type="submission" date="2023-07" db="EMBL/GenBank/DDBJ databases">
        <authorList>
            <person name="Luz R."/>
            <person name="Cordeiro R."/>
            <person name="Fonseca A."/>
            <person name="Goncalves V."/>
        </authorList>
    </citation>
    <scope>NUCLEOTIDE SEQUENCE [LARGE SCALE GENOMIC DNA]</scope>
    <source>
        <strain evidence="3">BACA0444</strain>
    </source>
</reference>
<dbReference type="InterPro" id="IPR009711">
    <property type="entry name" value="UPF0473"/>
</dbReference>
<comment type="caution">
    <text evidence="2">The sequence shown here is derived from an EMBL/GenBank/DDBJ whole genome shotgun (WGS) entry which is preliminary data.</text>
</comment>
<name>A0AAE4FQA7_9CYAN</name>
<dbReference type="InterPro" id="IPR022203">
    <property type="entry name" value="DUF3727"/>
</dbReference>
<keyword evidence="3" id="KW-1185">Reference proteome</keyword>
<gene>
    <name evidence="2" type="ORF">RIF25_02665</name>
</gene>
<dbReference type="RefSeq" id="WP_322877012.1">
    <property type="nucleotide sequence ID" value="NZ_JAVMIP010000002.1"/>
</dbReference>
<evidence type="ECO:0000256" key="1">
    <source>
        <dbReference type="SAM" id="MobiDB-lite"/>
    </source>
</evidence>
<evidence type="ECO:0000313" key="3">
    <source>
        <dbReference type="Proteomes" id="UP001268256"/>
    </source>
</evidence>
<organism evidence="2 3">
    <name type="scientific">Pseudocalidococcus azoricus BACA0444</name>
    <dbReference type="NCBI Taxonomy" id="2918990"/>
    <lineage>
        <taxon>Bacteria</taxon>
        <taxon>Bacillati</taxon>
        <taxon>Cyanobacteriota</taxon>
        <taxon>Cyanophyceae</taxon>
        <taxon>Acaryochloridales</taxon>
        <taxon>Thermosynechococcaceae</taxon>
        <taxon>Pseudocalidococcus</taxon>
        <taxon>Pseudocalidococcus azoricus</taxon>
    </lineage>
</organism>
<dbReference type="PANTHER" id="PTHR36061:SF3">
    <property type="entry name" value="OS04G0692200 PROTEIN"/>
    <property type="match status" value="1"/>
</dbReference>